<keyword evidence="3" id="KW-1185">Reference proteome</keyword>
<comment type="caution">
    <text evidence="2">The sequence shown here is derived from an EMBL/GenBank/DDBJ whole genome shotgun (WGS) entry which is preliminary data.</text>
</comment>
<gene>
    <name evidence="2" type="ORF">DdX_21639</name>
</gene>
<evidence type="ECO:0000313" key="3">
    <source>
        <dbReference type="Proteomes" id="UP001201812"/>
    </source>
</evidence>
<evidence type="ECO:0000256" key="1">
    <source>
        <dbReference type="SAM" id="MobiDB-lite"/>
    </source>
</evidence>
<proteinExistence type="predicted"/>
<name>A0AAD4QV40_9BILA</name>
<dbReference type="Proteomes" id="UP001201812">
    <property type="component" value="Unassembled WGS sequence"/>
</dbReference>
<dbReference type="EMBL" id="JAKKPZ010000869">
    <property type="protein sequence ID" value="KAI1691790.1"/>
    <property type="molecule type" value="Genomic_DNA"/>
</dbReference>
<protein>
    <submittedName>
        <fullName evidence="2">Uncharacterized protein</fullName>
    </submittedName>
</protein>
<sequence length="180" mass="19735">MAAHHFAQTRRVAAGRQLGQLDLALLHQAHDLLMVHQFFTGQARHQVDQVDVGMVLGDQAQGGAGGLEFTVLVVDQQGFLVGQRGLDPAVGGAATEEFVDFWQVHRLTGKESQKGPRLYRPRRRPPATGLDVHQHDVCRAATIVVPRPPFLENPTMQAIRSILWSSSPSIRKAWPSSAPS</sequence>
<evidence type="ECO:0000313" key="2">
    <source>
        <dbReference type="EMBL" id="KAI1691790.1"/>
    </source>
</evidence>
<organism evidence="2 3">
    <name type="scientific">Ditylenchus destructor</name>
    <dbReference type="NCBI Taxonomy" id="166010"/>
    <lineage>
        <taxon>Eukaryota</taxon>
        <taxon>Metazoa</taxon>
        <taxon>Ecdysozoa</taxon>
        <taxon>Nematoda</taxon>
        <taxon>Chromadorea</taxon>
        <taxon>Rhabditida</taxon>
        <taxon>Tylenchina</taxon>
        <taxon>Tylenchomorpha</taxon>
        <taxon>Sphaerularioidea</taxon>
        <taxon>Anguinidae</taxon>
        <taxon>Anguininae</taxon>
        <taxon>Ditylenchus</taxon>
    </lineage>
</organism>
<feature type="region of interest" description="Disordered" evidence="1">
    <location>
        <begin position="112"/>
        <end position="132"/>
    </location>
</feature>
<reference evidence="2" key="1">
    <citation type="submission" date="2022-01" db="EMBL/GenBank/DDBJ databases">
        <title>Genome Sequence Resource for Two Populations of Ditylenchus destructor, the Migratory Endoparasitic Phytonematode.</title>
        <authorList>
            <person name="Zhang H."/>
            <person name="Lin R."/>
            <person name="Xie B."/>
        </authorList>
    </citation>
    <scope>NUCLEOTIDE SEQUENCE</scope>
    <source>
        <strain evidence="2">BazhouSP</strain>
    </source>
</reference>
<accession>A0AAD4QV40</accession>
<dbReference type="AlphaFoldDB" id="A0AAD4QV40"/>